<dbReference type="EMBL" id="JAGTJQ010000007">
    <property type="protein sequence ID" value="KAH7027492.1"/>
    <property type="molecule type" value="Genomic_DNA"/>
</dbReference>
<dbReference type="AlphaFoldDB" id="A0A9P8Y3Y8"/>
<evidence type="ECO:0000313" key="2">
    <source>
        <dbReference type="Proteomes" id="UP000756346"/>
    </source>
</evidence>
<dbReference type="RefSeq" id="XP_046010291.1">
    <property type="nucleotide sequence ID" value="XM_046148343.1"/>
</dbReference>
<accession>A0A9P8Y3Y8</accession>
<dbReference type="Proteomes" id="UP000756346">
    <property type="component" value="Unassembled WGS sequence"/>
</dbReference>
<name>A0A9P8Y3Y8_9PEZI</name>
<comment type="caution">
    <text evidence="1">The sequence shown here is derived from an EMBL/GenBank/DDBJ whole genome shotgun (WGS) entry which is preliminary data.</text>
</comment>
<evidence type="ECO:0000313" key="1">
    <source>
        <dbReference type="EMBL" id="KAH7027492.1"/>
    </source>
</evidence>
<keyword evidence="2" id="KW-1185">Reference proteome</keyword>
<protein>
    <submittedName>
        <fullName evidence="1">Uncharacterized protein</fullName>
    </submittedName>
</protein>
<sequence>MPLRAPGREVALGRGYPVSLVPPARHMERTSEIYSKPQAQPSLLPHHDSGMPRHGVTASMATNYGYAPPGCTRTNSLLSLHPNCQCRAPHDQPYSAYASRPHVFKVAYRSPCCDWADTPIPTADPLVMSLLSLTSRPDIVQTLAAVSRWHSMMGGL</sequence>
<proteinExistence type="predicted"/>
<organism evidence="1 2">
    <name type="scientific">Microdochium trichocladiopsis</name>
    <dbReference type="NCBI Taxonomy" id="1682393"/>
    <lineage>
        <taxon>Eukaryota</taxon>
        <taxon>Fungi</taxon>
        <taxon>Dikarya</taxon>
        <taxon>Ascomycota</taxon>
        <taxon>Pezizomycotina</taxon>
        <taxon>Sordariomycetes</taxon>
        <taxon>Xylariomycetidae</taxon>
        <taxon>Xylariales</taxon>
        <taxon>Microdochiaceae</taxon>
        <taxon>Microdochium</taxon>
    </lineage>
</organism>
<reference evidence="1" key="1">
    <citation type="journal article" date="2021" name="Nat. Commun.">
        <title>Genetic determinants of endophytism in the Arabidopsis root mycobiome.</title>
        <authorList>
            <person name="Mesny F."/>
            <person name="Miyauchi S."/>
            <person name="Thiergart T."/>
            <person name="Pickel B."/>
            <person name="Atanasova L."/>
            <person name="Karlsson M."/>
            <person name="Huettel B."/>
            <person name="Barry K.W."/>
            <person name="Haridas S."/>
            <person name="Chen C."/>
            <person name="Bauer D."/>
            <person name="Andreopoulos W."/>
            <person name="Pangilinan J."/>
            <person name="LaButti K."/>
            <person name="Riley R."/>
            <person name="Lipzen A."/>
            <person name="Clum A."/>
            <person name="Drula E."/>
            <person name="Henrissat B."/>
            <person name="Kohler A."/>
            <person name="Grigoriev I.V."/>
            <person name="Martin F.M."/>
            <person name="Hacquard S."/>
        </authorList>
    </citation>
    <scope>NUCLEOTIDE SEQUENCE</scope>
    <source>
        <strain evidence="1">MPI-CAGE-CH-0230</strain>
    </source>
</reference>
<gene>
    <name evidence="1" type="ORF">B0I36DRAFT_139197</name>
</gene>
<dbReference type="GeneID" id="70177889"/>